<keyword evidence="2" id="KW-0645">Protease</keyword>
<dbReference type="EMBL" id="JBHUCX010000029">
    <property type="protein sequence ID" value="MFD1675527.1"/>
    <property type="molecule type" value="Genomic_DNA"/>
</dbReference>
<evidence type="ECO:0000256" key="3">
    <source>
        <dbReference type="ARBA" id="ARBA00022801"/>
    </source>
</evidence>
<keyword evidence="3" id="KW-0378">Hydrolase</keyword>
<keyword evidence="8" id="KW-1185">Reference proteome</keyword>
<evidence type="ECO:0000259" key="6">
    <source>
        <dbReference type="Pfam" id="PF12913"/>
    </source>
</evidence>
<protein>
    <submittedName>
        <fullName evidence="7">SH3 domain-containing protein</fullName>
    </submittedName>
</protein>
<dbReference type="Proteomes" id="UP001597079">
    <property type="component" value="Unassembled WGS sequence"/>
</dbReference>
<evidence type="ECO:0000256" key="2">
    <source>
        <dbReference type="ARBA" id="ARBA00022670"/>
    </source>
</evidence>
<gene>
    <name evidence="7" type="ORF">ACFSB2_12565</name>
</gene>
<comment type="similarity">
    <text evidence="1">Belongs to the peptidase C40 family.</text>
</comment>
<evidence type="ECO:0000256" key="4">
    <source>
        <dbReference type="ARBA" id="ARBA00022807"/>
    </source>
</evidence>
<dbReference type="RefSeq" id="WP_377943407.1">
    <property type="nucleotide sequence ID" value="NZ_JBHUCX010000029.1"/>
</dbReference>
<evidence type="ECO:0000313" key="8">
    <source>
        <dbReference type="Proteomes" id="UP001597079"/>
    </source>
</evidence>
<dbReference type="Pfam" id="PF12913">
    <property type="entry name" value="SH3_6"/>
    <property type="match status" value="1"/>
</dbReference>
<feature type="domain" description="SH3b1" evidence="6">
    <location>
        <begin position="113"/>
        <end position="157"/>
    </location>
</feature>
<reference evidence="8" key="1">
    <citation type="journal article" date="2019" name="Int. J. Syst. Evol. Microbiol.">
        <title>The Global Catalogue of Microorganisms (GCM) 10K type strain sequencing project: providing services to taxonomists for standard genome sequencing and annotation.</title>
        <authorList>
            <consortium name="The Broad Institute Genomics Platform"/>
            <consortium name="The Broad Institute Genome Sequencing Center for Infectious Disease"/>
            <person name="Wu L."/>
            <person name="Ma J."/>
        </authorList>
    </citation>
    <scope>NUCLEOTIDE SEQUENCE [LARGE SCALE GENOMIC DNA]</scope>
    <source>
        <strain evidence="8">CGMCC 1.12286</strain>
    </source>
</reference>
<sequence>MEELLPGVTADMLQPAYWLSYDSKDRSYSIDGCNARLRQAGKLNCLTETNQFPVVMPSRPTQLLYNQDGEAIDEQQWDAICASSSVRRCQATPGFAVRCADVRRWATHIEAYRSPFDREFDQFQDTTLHTFEPIVIVGESADGQWVYVYAATYRGFVVKEAVALTSWTTFAAYQAADQPFAVVTAPQAVTEPQPYDGAVSRRWVEFAARLPLAAKTGPLGRQSSIGQTCVLLPVRGQSGELEMHPAYLRSAHVHVGWLPFRRATVLEVAFSLLHERYGWGGRLGVHDCSSFVMDVYRTMGVQMPRDAGAQEVSLPTKIAFPVEMMATERGRRLAELGSGDLLYMPGHTMVYLGAVGDRHYVIHDFAGYVQAGKEIPVNQVMVSTLNIETKAGKSYLASLTTGGTLMGI</sequence>
<evidence type="ECO:0000313" key="7">
    <source>
        <dbReference type="EMBL" id="MFD1675527.1"/>
    </source>
</evidence>
<proteinExistence type="inferred from homology"/>
<organism evidence="7 8">
    <name type="scientific">Alicyclobacillus fodiniaquatilis</name>
    <dbReference type="NCBI Taxonomy" id="1661150"/>
    <lineage>
        <taxon>Bacteria</taxon>
        <taxon>Bacillati</taxon>
        <taxon>Bacillota</taxon>
        <taxon>Bacilli</taxon>
        <taxon>Bacillales</taxon>
        <taxon>Alicyclobacillaceae</taxon>
        <taxon>Alicyclobacillus</taxon>
    </lineage>
</organism>
<feature type="domain" description="NlpC/P60" evidence="5">
    <location>
        <begin position="275"/>
        <end position="354"/>
    </location>
</feature>
<dbReference type="Gene3D" id="3.90.1720.10">
    <property type="entry name" value="endopeptidase domain like (from Nostoc punctiforme)"/>
    <property type="match status" value="1"/>
</dbReference>
<dbReference type="InterPro" id="IPR000064">
    <property type="entry name" value="NLP_P60_dom"/>
</dbReference>
<dbReference type="InterPro" id="IPR027017">
    <property type="entry name" value="P60_peptidase_YkfC"/>
</dbReference>
<dbReference type="InterPro" id="IPR038765">
    <property type="entry name" value="Papain-like_cys_pep_sf"/>
</dbReference>
<keyword evidence="4" id="KW-0788">Thiol protease</keyword>
<evidence type="ECO:0000256" key="1">
    <source>
        <dbReference type="ARBA" id="ARBA00007074"/>
    </source>
</evidence>
<accession>A0ABW4JGP4</accession>
<name>A0ABW4JGP4_9BACL</name>
<comment type="caution">
    <text evidence="7">The sequence shown here is derived from an EMBL/GenBank/DDBJ whole genome shotgun (WGS) entry which is preliminary data.</text>
</comment>
<dbReference type="Pfam" id="PF00877">
    <property type="entry name" value="NLPC_P60"/>
    <property type="match status" value="1"/>
</dbReference>
<dbReference type="PIRSF" id="PIRSF019015">
    <property type="entry name" value="P60_peptidase_YkfC"/>
    <property type="match status" value="1"/>
</dbReference>
<evidence type="ECO:0000259" key="5">
    <source>
        <dbReference type="Pfam" id="PF00877"/>
    </source>
</evidence>
<dbReference type="SUPFAM" id="SSF54001">
    <property type="entry name" value="Cysteine proteinases"/>
    <property type="match status" value="1"/>
</dbReference>
<dbReference type="InterPro" id="IPR039439">
    <property type="entry name" value="SH3b1_dom"/>
</dbReference>